<accession>A0A0R3X7U5</accession>
<dbReference type="WBParaSite" id="TTAC_0000962001-mRNA-1">
    <property type="protein sequence ID" value="TTAC_0000962001-mRNA-1"/>
    <property type="gene ID" value="TTAC_0000962001"/>
</dbReference>
<sequence>MHLWKDIFCLSRVQKQQQQERQQSRSPHGATSSVCLHKRTSSSCVFTETPLLQVPPRAQMHSRARLPDTWLDDRRRRKLCSWELERLQRLLEHSATAMFADSASASNVGGDGGGGIDSSTSPTTTTTTATSPPPPNADLEERLSAQMAQRFNKMELNLLELEEKMTTTFVSLLSHLQCLQTHPRADVDASTMTEMVKSGDEEEIEVNVRLIDTSNGDDL</sequence>
<protein>
    <submittedName>
        <fullName evidence="2 4">Uncharacterized protein</fullName>
    </submittedName>
</protein>
<dbReference type="OrthoDB" id="10595192at2759"/>
<name>A0A0R3X7U5_HYDTA</name>
<reference evidence="4" key="1">
    <citation type="submission" date="2017-02" db="UniProtKB">
        <authorList>
            <consortium name="WormBaseParasite"/>
        </authorList>
    </citation>
    <scope>IDENTIFICATION</scope>
</reference>
<proteinExistence type="predicted"/>
<dbReference type="Proteomes" id="UP000274429">
    <property type="component" value="Unassembled WGS sequence"/>
</dbReference>
<feature type="region of interest" description="Disordered" evidence="1">
    <location>
        <begin position="106"/>
        <end position="139"/>
    </location>
</feature>
<evidence type="ECO:0000313" key="4">
    <source>
        <dbReference type="WBParaSite" id="TTAC_0000962001-mRNA-1"/>
    </source>
</evidence>
<evidence type="ECO:0000313" key="2">
    <source>
        <dbReference type="EMBL" id="VDM34473.1"/>
    </source>
</evidence>
<evidence type="ECO:0000313" key="3">
    <source>
        <dbReference type="Proteomes" id="UP000274429"/>
    </source>
</evidence>
<dbReference type="EMBL" id="UYWX01020921">
    <property type="protein sequence ID" value="VDM34473.1"/>
    <property type="molecule type" value="Genomic_DNA"/>
</dbReference>
<feature type="compositionally biased region" description="Low complexity" evidence="1">
    <location>
        <begin position="117"/>
        <end position="130"/>
    </location>
</feature>
<dbReference type="AlphaFoldDB" id="A0A0R3X7U5"/>
<reference evidence="2 3" key="2">
    <citation type="submission" date="2018-11" db="EMBL/GenBank/DDBJ databases">
        <authorList>
            <consortium name="Pathogen Informatics"/>
        </authorList>
    </citation>
    <scope>NUCLEOTIDE SEQUENCE [LARGE SCALE GENOMIC DNA]</scope>
</reference>
<evidence type="ECO:0000256" key="1">
    <source>
        <dbReference type="SAM" id="MobiDB-lite"/>
    </source>
</evidence>
<dbReference type="STRING" id="6205.A0A0R3X7U5"/>
<keyword evidence="3" id="KW-1185">Reference proteome</keyword>
<organism evidence="4">
    <name type="scientific">Hydatigena taeniaeformis</name>
    <name type="common">Feline tapeworm</name>
    <name type="synonym">Taenia taeniaeformis</name>
    <dbReference type="NCBI Taxonomy" id="6205"/>
    <lineage>
        <taxon>Eukaryota</taxon>
        <taxon>Metazoa</taxon>
        <taxon>Spiralia</taxon>
        <taxon>Lophotrochozoa</taxon>
        <taxon>Platyhelminthes</taxon>
        <taxon>Cestoda</taxon>
        <taxon>Eucestoda</taxon>
        <taxon>Cyclophyllidea</taxon>
        <taxon>Taeniidae</taxon>
        <taxon>Hydatigera</taxon>
    </lineage>
</organism>
<gene>
    <name evidence="2" type="ORF">TTAC_LOCUS9605</name>
</gene>